<gene>
    <name evidence="1" type="ORF">E8A74_51150</name>
</gene>
<comment type="caution">
    <text evidence="1">The sequence shown here is derived from an EMBL/GenBank/DDBJ whole genome shotgun (WGS) entry which is preliminary data.</text>
</comment>
<dbReference type="OrthoDB" id="10019298at2"/>
<dbReference type="EMBL" id="SSMQ01000155">
    <property type="protein sequence ID" value="TKC90035.1"/>
    <property type="molecule type" value="Genomic_DNA"/>
</dbReference>
<evidence type="ECO:0000313" key="1">
    <source>
        <dbReference type="EMBL" id="TKC90035.1"/>
    </source>
</evidence>
<evidence type="ECO:0000313" key="2">
    <source>
        <dbReference type="Proteomes" id="UP000309215"/>
    </source>
</evidence>
<name>A0A4U1I9N6_9BACT</name>
<dbReference type="AlphaFoldDB" id="A0A4U1I9N6"/>
<proteinExistence type="predicted"/>
<keyword evidence="2" id="KW-1185">Reference proteome</keyword>
<accession>A0A4U1I9N6</accession>
<organism evidence="1 2">
    <name type="scientific">Polyangium fumosum</name>
    <dbReference type="NCBI Taxonomy" id="889272"/>
    <lineage>
        <taxon>Bacteria</taxon>
        <taxon>Pseudomonadati</taxon>
        <taxon>Myxococcota</taxon>
        <taxon>Polyangia</taxon>
        <taxon>Polyangiales</taxon>
        <taxon>Polyangiaceae</taxon>
        <taxon>Polyangium</taxon>
    </lineage>
</organism>
<dbReference type="RefSeq" id="WP_136936509.1">
    <property type="nucleotide sequence ID" value="NZ_SSMQ01000155.1"/>
</dbReference>
<protein>
    <submittedName>
        <fullName evidence="1">Uncharacterized protein</fullName>
    </submittedName>
</protein>
<dbReference type="Proteomes" id="UP000309215">
    <property type="component" value="Unassembled WGS sequence"/>
</dbReference>
<sequence>MGTPRPSGHGSGDGPSVPAATVAALQDCAEHGAARLTDTHYAILFDVEVTGDGQVDKARVRESMIGDREIVSCMEDALHGMSLPGVVTPLRSSGTVYGGGGSVSPEGRTPLGHPAAAAAVVAVNLVPIVLVAAGVTIVVAVTVHVAEEAAEAIRRWPKKVEEKCQPPFQECLENPWQPKRNRETYGNYKDCGGCLAECRNKDGIWPEERCPRHWQY</sequence>
<reference evidence="1 2" key="1">
    <citation type="submission" date="2019-04" db="EMBL/GenBank/DDBJ databases">
        <authorList>
            <person name="Li Y."/>
            <person name="Wang J."/>
        </authorList>
    </citation>
    <scope>NUCLEOTIDE SEQUENCE [LARGE SCALE GENOMIC DNA]</scope>
    <source>
        <strain evidence="1 2">DSM 14668</strain>
    </source>
</reference>